<evidence type="ECO:0000256" key="1">
    <source>
        <dbReference type="ARBA" id="ARBA00003343"/>
    </source>
</evidence>
<evidence type="ECO:0000313" key="8">
    <source>
        <dbReference type="Proteomes" id="UP000515154"/>
    </source>
</evidence>
<feature type="region of interest" description="Disordered" evidence="7">
    <location>
        <begin position="1"/>
        <end position="137"/>
    </location>
</feature>
<proteinExistence type="inferred from homology"/>
<accession>A0A6P7SVU3</accession>
<dbReference type="Pfam" id="PF01885">
    <property type="entry name" value="PTS_2-RNA"/>
    <property type="match status" value="1"/>
</dbReference>
<dbReference type="GO" id="GO:0006388">
    <property type="term" value="P:tRNA splicing, via endonucleolytic cleavage and ligation"/>
    <property type="evidence" value="ECO:0007669"/>
    <property type="project" value="TreeGrafter"/>
</dbReference>
<organism evidence="8 9">
    <name type="scientific">Octopus sinensis</name>
    <name type="common">East Asian common octopus</name>
    <dbReference type="NCBI Taxonomy" id="2607531"/>
    <lineage>
        <taxon>Eukaryota</taxon>
        <taxon>Metazoa</taxon>
        <taxon>Spiralia</taxon>
        <taxon>Lophotrochozoa</taxon>
        <taxon>Mollusca</taxon>
        <taxon>Cephalopoda</taxon>
        <taxon>Coleoidea</taxon>
        <taxon>Octopodiformes</taxon>
        <taxon>Octopoda</taxon>
        <taxon>Incirrata</taxon>
        <taxon>Octopodidae</taxon>
        <taxon>Octopus</taxon>
    </lineage>
</organism>
<dbReference type="PANTHER" id="PTHR12684:SF2">
    <property type="entry name" value="TRNA 2'-PHOSPHOTRANSFERASE 1"/>
    <property type="match status" value="1"/>
</dbReference>
<dbReference type="RefSeq" id="XP_029642382.1">
    <property type="nucleotide sequence ID" value="XM_029786522.2"/>
</dbReference>
<comment type="similarity">
    <text evidence="2">Belongs to the KptA/TPT1 family.</text>
</comment>
<dbReference type="InterPro" id="IPR042081">
    <property type="entry name" value="RNA_2'-PTrans_C"/>
</dbReference>
<dbReference type="Gene3D" id="3.20.170.30">
    <property type="match status" value="1"/>
</dbReference>
<dbReference type="Gene3D" id="1.10.10.970">
    <property type="entry name" value="RNA 2'-phosphotransferase, Tpt1/KptA family, N-terminal domain"/>
    <property type="match status" value="1"/>
</dbReference>
<name>A0A6P7SVU3_9MOLL</name>
<reference evidence="9" key="1">
    <citation type="submission" date="2025-08" db="UniProtKB">
        <authorList>
            <consortium name="RefSeq"/>
        </authorList>
    </citation>
    <scope>IDENTIFICATION</scope>
</reference>
<feature type="compositionally biased region" description="Polar residues" evidence="7">
    <location>
        <begin position="44"/>
        <end position="56"/>
    </location>
</feature>
<keyword evidence="8" id="KW-1185">Reference proteome</keyword>
<dbReference type="EC" id="2.7.1.160" evidence="3"/>
<dbReference type="KEGG" id="osn:115217002"/>
<dbReference type="GO" id="GO:0000215">
    <property type="term" value="F:tRNA 2'-phosphotransferase activity"/>
    <property type="evidence" value="ECO:0007669"/>
    <property type="project" value="UniProtKB-EC"/>
</dbReference>
<dbReference type="InterPro" id="IPR002745">
    <property type="entry name" value="Ptrans_KptA/Tpt1"/>
</dbReference>
<dbReference type="AlphaFoldDB" id="A0A6P7SVU3"/>
<sequence length="337" mass="40225">MDDREERRHSGRSVNESYYQCDKTSGYVSNQNRNQQRPYPYGPDQNQFETCDYQNRQQRRPHPYRSDQNQRRPHPYRPDQNQQRPHPYRPDQNQQRPYPYGPDQNQFETCDYQNRQQRRPHPYRSDQNQQRHPPYRPDQDVVAISKYLSFILRHPKKDSKLQMTEEGYIYINDILKTWRYRNLGLSDVLHIVRSNDKQRFAVKKDDNGYYMIRATQGHSVDVNLRLEPILNPEHFPTVVHGTTYDAWQFIRWEGLKKMNRAYIHFASGMPEDSGVISGMRNSSVISIFIDLEKAILCGIKFFLSENRVILSKGDQNGIIHPEFFRCVINRKTGQLLN</sequence>
<evidence type="ECO:0000256" key="4">
    <source>
        <dbReference type="ARBA" id="ARBA00022679"/>
    </source>
</evidence>
<feature type="compositionally biased region" description="Polar residues" evidence="7">
    <location>
        <begin position="103"/>
        <end position="115"/>
    </location>
</feature>
<evidence type="ECO:0000256" key="3">
    <source>
        <dbReference type="ARBA" id="ARBA00012007"/>
    </source>
</evidence>
<evidence type="ECO:0000256" key="5">
    <source>
        <dbReference type="ARBA" id="ARBA00023027"/>
    </source>
</evidence>
<gene>
    <name evidence="9" type="primary">LOC115217002</name>
</gene>
<dbReference type="Proteomes" id="UP000515154">
    <property type="component" value="Linkage group LG11"/>
</dbReference>
<evidence type="ECO:0000256" key="6">
    <source>
        <dbReference type="ARBA" id="ARBA00047949"/>
    </source>
</evidence>
<comment type="catalytic activity">
    <reaction evidence="6">
        <text>2'-phospho-[ligated tRNA] + NAD(+) = mature tRNA + ADP-alpha-D-ribose 1'',2''-cyclic phosphate + nicotinamide</text>
        <dbReference type="Rhea" id="RHEA:23324"/>
        <dbReference type="Rhea" id="RHEA-COMP:11106"/>
        <dbReference type="Rhea" id="RHEA-COMP:11107"/>
        <dbReference type="ChEBI" id="CHEBI:17154"/>
        <dbReference type="ChEBI" id="CHEBI:57540"/>
        <dbReference type="ChEBI" id="CHEBI:76596"/>
        <dbReference type="ChEBI" id="CHEBI:82883"/>
        <dbReference type="ChEBI" id="CHEBI:85027"/>
        <dbReference type="EC" id="2.7.1.160"/>
    </reaction>
</comment>
<feature type="compositionally biased region" description="Polar residues" evidence="7">
    <location>
        <begin position="12"/>
        <end position="37"/>
    </location>
</feature>
<comment type="function">
    <text evidence="1">Catalyzes the last step of tRNA splicing, the transfer of the splice junction 2'-phosphate from ligated tRNA to NAD to produce ADP-ribose 1''-2'' cyclic phosphate.</text>
</comment>
<keyword evidence="5" id="KW-0520">NAD</keyword>
<keyword evidence="4" id="KW-0808">Transferase</keyword>
<evidence type="ECO:0000256" key="2">
    <source>
        <dbReference type="ARBA" id="ARBA00009836"/>
    </source>
</evidence>
<dbReference type="PANTHER" id="PTHR12684">
    <property type="entry name" value="PUTATIVE PHOSPHOTRANSFERASE"/>
    <property type="match status" value="1"/>
</dbReference>
<dbReference type="InterPro" id="IPR042080">
    <property type="entry name" value="RNA_2'-PTrans_N"/>
</dbReference>
<protein>
    <recommendedName>
        <fullName evidence="3">2'-phosphotransferase</fullName>
        <ecNumber evidence="3">2.7.1.160</ecNumber>
    </recommendedName>
</protein>
<dbReference type="SUPFAM" id="SSF56399">
    <property type="entry name" value="ADP-ribosylation"/>
    <property type="match status" value="1"/>
</dbReference>
<evidence type="ECO:0000313" key="9">
    <source>
        <dbReference type="RefSeq" id="XP_029642382.1"/>
    </source>
</evidence>
<evidence type="ECO:0000256" key="7">
    <source>
        <dbReference type="SAM" id="MobiDB-lite"/>
    </source>
</evidence>